<comment type="caution">
    <text evidence="3">The sequence shown here is derived from an EMBL/GenBank/DDBJ whole genome shotgun (WGS) entry which is preliminary data.</text>
</comment>
<keyword evidence="1" id="KW-0443">Lipid metabolism</keyword>
<dbReference type="Proteomes" id="UP000198336">
    <property type="component" value="Unassembled WGS sequence"/>
</dbReference>
<protein>
    <recommendedName>
        <fullName evidence="2">PNPLA domain-containing protein</fullName>
    </recommendedName>
</protein>
<keyword evidence="4" id="KW-1185">Reference proteome</keyword>
<dbReference type="InterPro" id="IPR016035">
    <property type="entry name" value="Acyl_Trfase/lysoPLipase"/>
</dbReference>
<dbReference type="InterPro" id="IPR002641">
    <property type="entry name" value="PNPLA_dom"/>
</dbReference>
<sequence length="514" mass="58078">MRNKYCQILLVLFMQTAISQNKINLFSEINYSSIPAVSLNDYKSVQERDPSFQNPNIALGISISGGGSRAQFFSMGVLLGLEEISENNLQRNFLNEIDYYSTVSGGCFSAGYYLTILKNKLFQDNCSFNEFYFSKADAYKDYVDKSANILSLLNNSRNEKGDRVSMTQRIDADILQYDAINPDNKDKFGKQMLLSDFFIPKESNVVPLMPMFIANGTAFNNGERIPFMPHIIKGLKLNASLAPNRAALPLNESEINDGYNFPVTYGITASSAFPGVLPKVKFGVKDQSKILCIIDGGASDNMGYKTLAEVLHSDTKVNDKNKKAVFIDCLGQGKKEPYINDTKIGLLSLFETASLYTVQTRYMTFDKDVESTFERYKIPVKNYQIIGFTTIRDHLLKMVKDQDYNDLVAELKGTNDDSSSWIKLFVNFKEDLVTRFGESAFKKDKDGEIIVATLDKDKFPELTASEVLLLYEYASHVETKLRITAQERDVLLLSGRFAVFLKTNELRELLVEYK</sequence>
<proteinExistence type="predicted"/>
<evidence type="ECO:0000259" key="2">
    <source>
        <dbReference type="Pfam" id="PF01734"/>
    </source>
</evidence>
<feature type="domain" description="PNPLA" evidence="2">
    <location>
        <begin position="61"/>
        <end position="304"/>
    </location>
</feature>
<name>A0A226I5M9_9FLAO</name>
<dbReference type="EMBL" id="MUHA01000007">
    <property type="protein sequence ID" value="OXB01121.1"/>
    <property type="molecule type" value="Genomic_DNA"/>
</dbReference>
<dbReference type="GO" id="GO:0006629">
    <property type="term" value="P:lipid metabolic process"/>
    <property type="evidence" value="ECO:0007669"/>
    <property type="project" value="UniProtKB-KW"/>
</dbReference>
<accession>A0A226I5M9</accession>
<dbReference type="SUPFAM" id="SSF52151">
    <property type="entry name" value="FabD/lysophospholipase-like"/>
    <property type="match status" value="1"/>
</dbReference>
<evidence type="ECO:0000313" key="3">
    <source>
        <dbReference type="EMBL" id="OXB01121.1"/>
    </source>
</evidence>
<evidence type="ECO:0000313" key="4">
    <source>
        <dbReference type="Proteomes" id="UP000198336"/>
    </source>
</evidence>
<dbReference type="Gene3D" id="3.40.1090.10">
    <property type="entry name" value="Cytosolic phospholipase A2 catalytic domain"/>
    <property type="match status" value="1"/>
</dbReference>
<organism evidence="3 4">
    <name type="scientific">Flavobacterium oncorhynchi</name>
    <dbReference type="NCBI Taxonomy" id="728056"/>
    <lineage>
        <taxon>Bacteria</taxon>
        <taxon>Pseudomonadati</taxon>
        <taxon>Bacteroidota</taxon>
        <taxon>Flavobacteriia</taxon>
        <taxon>Flavobacteriales</taxon>
        <taxon>Flavobacteriaceae</taxon>
        <taxon>Flavobacterium</taxon>
    </lineage>
</organism>
<reference evidence="3 4" key="1">
    <citation type="submission" date="2016-11" db="EMBL/GenBank/DDBJ databases">
        <title>Whole genomes of Flavobacteriaceae.</title>
        <authorList>
            <person name="Stine C."/>
            <person name="Li C."/>
            <person name="Tadesse D."/>
        </authorList>
    </citation>
    <scope>NUCLEOTIDE SEQUENCE [LARGE SCALE GENOMIC DNA]</scope>
    <source>
        <strain evidence="3 4">CCUG 59446</strain>
    </source>
</reference>
<evidence type="ECO:0000256" key="1">
    <source>
        <dbReference type="ARBA" id="ARBA00023098"/>
    </source>
</evidence>
<dbReference type="Pfam" id="PF01734">
    <property type="entry name" value="Patatin"/>
    <property type="match status" value="1"/>
</dbReference>
<dbReference type="RefSeq" id="WP_089053395.1">
    <property type="nucleotide sequence ID" value="NZ_MUHA01000007.1"/>
</dbReference>
<dbReference type="AlphaFoldDB" id="A0A226I5M9"/>
<gene>
    <name evidence="3" type="ORF">B0A75_06015</name>
</gene>